<evidence type="ECO:0000259" key="1">
    <source>
        <dbReference type="Pfam" id="PF17293"/>
    </source>
</evidence>
<comment type="caution">
    <text evidence="2">The sequence shown here is derived from an EMBL/GenBank/DDBJ whole genome shotgun (WGS) entry which is preliminary data.</text>
</comment>
<evidence type="ECO:0000313" key="3">
    <source>
        <dbReference type="Proteomes" id="UP001218502"/>
    </source>
</evidence>
<feature type="domain" description="Arm DNA-binding" evidence="1">
    <location>
        <begin position="9"/>
        <end position="92"/>
    </location>
</feature>
<dbReference type="AlphaFoldDB" id="A0AAW6G6I5"/>
<dbReference type="RefSeq" id="WP_272197200.1">
    <property type="nucleotide sequence ID" value="NZ_JAQNQY010000022.1"/>
</dbReference>
<dbReference type="EMBL" id="JAQNQY010000022">
    <property type="protein sequence ID" value="MDC1754112.1"/>
    <property type="molecule type" value="Genomic_DNA"/>
</dbReference>
<dbReference type="Pfam" id="PF17293">
    <property type="entry name" value="Arm-DNA-bind_5"/>
    <property type="match status" value="1"/>
</dbReference>
<dbReference type="GO" id="GO:0003677">
    <property type="term" value="F:DNA binding"/>
    <property type="evidence" value="ECO:0007669"/>
    <property type="project" value="UniProtKB-KW"/>
</dbReference>
<gene>
    <name evidence="2" type="ORF">POY80_16860</name>
</gene>
<evidence type="ECO:0000313" key="2">
    <source>
        <dbReference type="EMBL" id="MDC1754112.1"/>
    </source>
</evidence>
<organism evidence="2 3">
    <name type="scientific">Bacteroides uniformis</name>
    <dbReference type="NCBI Taxonomy" id="820"/>
    <lineage>
        <taxon>Bacteria</taxon>
        <taxon>Pseudomonadati</taxon>
        <taxon>Bacteroidota</taxon>
        <taxon>Bacteroidia</taxon>
        <taxon>Bacteroidales</taxon>
        <taxon>Bacteroidaceae</taxon>
        <taxon>Bacteroides</taxon>
    </lineage>
</organism>
<proteinExistence type="predicted"/>
<accession>A0AAW6G6I5</accession>
<keyword evidence="2" id="KW-0238">DNA-binding</keyword>
<name>A0AAW6G6I5_BACUN</name>
<reference evidence="2" key="1">
    <citation type="submission" date="2022-10" db="EMBL/GenBank/DDBJ databases">
        <title>Human gut microbiome strain richness.</title>
        <authorList>
            <person name="Chen-Liaw A."/>
        </authorList>
    </citation>
    <scope>NUCLEOTIDE SEQUENCE</scope>
    <source>
        <strain evidence="2">A1_m1001262Bd0_191120</strain>
    </source>
</reference>
<protein>
    <submittedName>
        <fullName evidence="2">Arm DNA-binding domain-containing protein</fullName>
    </submittedName>
</protein>
<sequence>MSETIKVLCYRSKTLSNGEHPLMLCVCKDRKRKFQSLGISIKAELWDFKTNQPKTKCPNRERITILINDRINEIQKAALDKRIAGKDFTATTLIESTTNHTTYKTVGEYYLTYIQNLRKESRIRYAGMFVNLSTNILKRQRIP</sequence>
<dbReference type="InterPro" id="IPR035386">
    <property type="entry name" value="Arm-DNA-bind_5"/>
</dbReference>
<dbReference type="Proteomes" id="UP001218502">
    <property type="component" value="Unassembled WGS sequence"/>
</dbReference>